<dbReference type="Proteomes" id="UP000198741">
    <property type="component" value="Chromosome I"/>
</dbReference>
<dbReference type="InterPro" id="IPR051814">
    <property type="entry name" value="NAD(P)H-dep_FMN_reductase"/>
</dbReference>
<dbReference type="PANTHER" id="PTHR43408:SF2">
    <property type="entry name" value="FMN REDUCTASE (NADPH)"/>
    <property type="match status" value="1"/>
</dbReference>
<dbReference type="SUPFAM" id="SSF52218">
    <property type="entry name" value="Flavoproteins"/>
    <property type="match status" value="1"/>
</dbReference>
<protein>
    <submittedName>
        <fullName evidence="5">FMN reductase</fullName>
    </submittedName>
</protein>
<dbReference type="OrthoDB" id="1643408at2"/>
<accession>A0A1H0NKP9</accession>
<organism evidence="5 6">
    <name type="scientific">Nakamurella panacisegetis</name>
    <dbReference type="NCBI Taxonomy" id="1090615"/>
    <lineage>
        <taxon>Bacteria</taxon>
        <taxon>Bacillati</taxon>
        <taxon>Actinomycetota</taxon>
        <taxon>Actinomycetes</taxon>
        <taxon>Nakamurellales</taxon>
        <taxon>Nakamurellaceae</taxon>
        <taxon>Nakamurella</taxon>
    </lineage>
</organism>
<dbReference type="AlphaFoldDB" id="A0A1H0NKP9"/>
<dbReference type="InterPro" id="IPR029039">
    <property type="entry name" value="Flavoprotein-like_sf"/>
</dbReference>
<evidence type="ECO:0000313" key="6">
    <source>
        <dbReference type="Proteomes" id="UP000198741"/>
    </source>
</evidence>
<keyword evidence="2" id="KW-0288">FMN</keyword>
<evidence type="ECO:0000313" key="5">
    <source>
        <dbReference type="EMBL" id="SDO92995.1"/>
    </source>
</evidence>
<keyword evidence="3" id="KW-0560">Oxidoreductase</keyword>
<keyword evidence="6" id="KW-1185">Reference proteome</keyword>
<sequence>MTSVVTVVGNPKSGSRTLAAATALADAVAALVPAPCGQVIDLADIGTGLLAPWALSPEAAATVAAVRGADILILATPTYKASFTGLLKLLLDTLPAGSLDRAVVLPLTISAGPAHRHLADWQLRPVLGELGAVLAAPSLLLSESEFPNLTGAVETYVNANARLILAALAALRDESVSPRTPDR</sequence>
<reference evidence="5 6" key="1">
    <citation type="submission" date="2016-10" db="EMBL/GenBank/DDBJ databases">
        <authorList>
            <person name="de Groot N.N."/>
        </authorList>
    </citation>
    <scope>NUCLEOTIDE SEQUENCE [LARGE SCALE GENOMIC DNA]</scope>
    <source>
        <strain evidence="6">P4-7,KCTC 19426,CECT 7604</strain>
    </source>
</reference>
<dbReference type="Gene3D" id="3.40.50.360">
    <property type="match status" value="1"/>
</dbReference>
<dbReference type="RefSeq" id="WP_090476132.1">
    <property type="nucleotide sequence ID" value="NZ_LT629710.1"/>
</dbReference>
<evidence type="ECO:0000256" key="3">
    <source>
        <dbReference type="ARBA" id="ARBA00023002"/>
    </source>
</evidence>
<gene>
    <name evidence="5" type="ORF">SAMN04515671_2389</name>
</gene>
<dbReference type="PANTHER" id="PTHR43408">
    <property type="entry name" value="FMN REDUCTASE (NADPH)"/>
    <property type="match status" value="1"/>
</dbReference>
<feature type="domain" description="NADPH-dependent FMN reductase-like" evidence="4">
    <location>
        <begin position="3"/>
        <end position="138"/>
    </location>
</feature>
<dbReference type="STRING" id="1090615.SAMN04515671_2389"/>
<dbReference type="EMBL" id="LT629710">
    <property type="protein sequence ID" value="SDO92995.1"/>
    <property type="molecule type" value="Genomic_DNA"/>
</dbReference>
<dbReference type="Pfam" id="PF03358">
    <property type="entry name" value="FMN_red"/>
    <property type="match status" value="1"/>
</dbReference>
<keyword evidence="1" id="KW-0285">Flavoprotein</keyword>
<proteinExistence type="predicted"/>
<dbReference type="InterPro" id="IPR005025">
    <property type="entry name" value="FMN_Rdtase-like_dom"/>
</dbReference>
<evidence type="ECO:0000259" key="4">
    <source>
        <dbReference type="Pfam" id="PF03358"/>
    </source>
</evidence>
<evidence type="ECO:0000256" key="2">
    <source>
        <dbReference type="ARBA" id="ARBA00022643"/>
    </source>
</evidence>
<evidence type="ECO:0000256" key="1">
    <source>
        <dbReference type="ARBA" id="ARBA00022630"/>
    </source>
</evidence>
<dbReference type="GO" id="GO:0016491">
    <property type="term" value="F:oxidoreductase activity"/>
    <property type="evidence" value="ECO:0007669"/>
    <property type="project" value="UniProtKB-KW"/>
</dbReference>
<name>A0A1H0NKP9_9ACTN</name>